<organism evidence="1 2">
    <name type="scientific">Camellia lanceoleosa</name>
    <dbReference type="NCBI Taxonomy" id="1840588"/>
    <lineage>
        <taxon>Eukaryota</taxon>
        <taxon>Viridiplantae</taxon>
        <taxon>Streptophyta</taxon>
        <taxon>Embryophyta</taxon>
        <taxon>Tracheophyta</taxon>
        <taxon>Spermatophyta</taxon>
        <taxon>Magnoliopsida</taxon>
        <taxon>eudicotyledons</taxon>
        <taxon>Gunneridae</taxon>
        <taxon>Pentapetalae</taxon>
        <taxon>asterids</taxon>
        <taxon>Ericales</taxon>
        <taxon>Theaceae</taxon>
        <taxon>Camellia</taxon>
    </lineage>
</organism>
<comment type="caution">
    <text evidence="1">The sequence shown here is derived from an EMBL/GenBank/DDBJ whole genome shotgun (WGS) entry which is preliminary data.</text>
</comment>
<keyword evidence="2" id="KW-1185">Reference proteome</keyword>
<reference evidence="1 2" key="1">
    <citation type="journal article" date="2022" name="Plant J.">
        <title>Chromosome-level genome of Camellia lanceoleosa provides a valuable resource for understanding genome evolution and self-incompatibility.</title>
        <authorList>
            <person name="Gong W."/>
            <person name="Xiao S."/>
            <person name="Wang L."/>
            <person name="Liao Z."/>
            <person name="Chang Y."/>
            <person name="Mo W."/>
            <person name="Hu G."/>
            <person name="Li W."/>
            <person name="Zhao G."/>
            <person name="Zhu H."/>
            <person name="Hu X."/>
            <person name="Ji K."/>
            <person name="Xiang X."/>
            <person name="Song Q."/>
            <person name="Yuan D."/>
            <person name="Jin S."/>
            <person name="Zhang L."/>
        </authorList>
    </citation>
    <scope>NUCLEOTIDE SEQUENCE [LARGE SCALE GENOMIC DNA]</scope>
    <source>
        <strain evidence="1">SQ_2022a</strain>
    </source>
</reference>
<accession>A0ACC0F1V6</accession>
<proteinExistence type="predicted"/>
<evidence type="ECO:0000313" key="1">
    <source>
        <dbReference type="EMBL" id="KAI7982096.1"/>
    </source>
</evidence>
<name>A0ACC0F1V6_9ERIC</name>
<gene>
    <name evidence="1" type="ORF">LOK49_LG15G00863</name>
</gene>
<protein>
    <submittedName>
        <fullName evidence="1">AP2/ERF and B3 domain-containing transcription repressor TEM1</fullName>
    </submittedName>
</protein>
<dbReference type="EMBL" id="CM045768">
    <property type="protein sequence ID" value="KAI7982096.1"/>
    <property type="molecule type" value="Genomic_DNA"/>
</dbReference>
<dbReference type="Proteomes" id="UP001060215">
    <property type="component" value="Chromosome 11"/>
</dbReference>
<sequence length="978" mass="112699">MSESRDNDDKEGKRKKNSDVQQEEQVSKEGSASSSTPLVETATQTEGSGEGNVHLPFHKLTTHYDHDDVISQSKSGASINRRDDFSLSNIARLGEFKRMGHFLFELQLTCSDVECGKLTIPFKTASSHFPSTTLTSNFEYPIVISDTQNDIWYMKLTYYKDLQEHASKFACTFKFMITSGWQGFVDWHGLKAMDVIHFYRPFPRLHMKHYLIDYVKAEGNIVSPSKNSCMKQVGVEACDEVDFYRRIFLFDVQLTPSDVEHGRLFVPVERAEKHFPPVLTHEPYYEHQIEISDTQNHNWHMSLIYNSLEGAFVITRGWHRFVVRHNLEAMDVISFYKHPSRLHNRHFLIQNVKAGELETENPPEFKPENFLFEVQLTSSYVSHNWLKLPKEEVRNHFPAIVVPDGTRKLERLNFTDAQNKEWRMRIAISEEIDAYMIIDGWEGFVNKHRLEAMDVIRFYKPVQPLHRRHFLIKCVKREEAAAGTTSQTDDQLGGARKDGSGGDSAKGGDKKQGGRGGQSHDGSSRRKGKAVCCWMWKKQCGGQERAVMALEEILQLTDSEWEEMTIAPNYYHLHTTKPLSLSAPSELLITILKKEESRRMSQSRDTSIPFNITLELVLPLPPRAHLARTSMKTATDKEGKRIKKEQEEEKGKQVSKEENASSSTPLEETATETEGSDKGNVDLLPINKLTTCDDDDVIPQSKPGDSSDRAAINEGVRGFDREIFLFEVQLTRSDIEHKRLSIPAGGALKYFPPMETVKPNYEQQIEIYDNEKEDWKMTLTYNHLEQAFVITSGWQGFVDWHELKPMDAIRFYRTFSHLQNQHFLIEFVIGEESETNYLIHEFKQKNFLFELQLSPSDIGDGVLIIPEEEVRNHFHEINIPAGTNEVERMTFSDTQNVHWCMEILFNGAYMLADGWDGFVKEHKLEAMDMIRFYKPVRPLHERHFLIECVKREQAACGTNQIWLGGAKHDWEEMAISPN</sequence>
<evidence type="ECO:0000313" key="2">
    <source>
        <dbReference type="Proteomes" id="UP001060215"/>
    </source>
</evidence>